<comment type="caution">
    <text evidence="11">The sequence shown here is derived from an EMBL/GenBank/DDBJ whole genome shotgun (WGS) entry which is preliminary data.</text>
</comment>
<keyword evidence="6" id="KW-0378">Hydrolase</keyword>
<keyword evidence="12" id="KW-1185">Reference proteome</keyword>
<accession>A0A939E104</accession>
<gene>
    <name evidence="11" type="ORF">JZY06_07445</name>
</gene>
<proteinExistence type="inferred from homology"/>
<evidence type="ECO:0000256" key="4">
    <source>
        <dbReference type="ARBA" id="ARBA00012381"/>
    </source>
</evidence>
<dbReference type="PANTHER" id="PTHR42904:SF6">
    <property type="entry name" value="NAD-CAPPED RNA HYDROLASE NUDT12"/>
    <property type="match status" value="1"/>
</dbReference>
<name>A0A939E104_9CORY</name>
<dbReference type="SUPFAM" id="SSF55811">
    <property type="entry name" value="Nudix"/>
    <property type="match status" value="1"/>
</dbReference>
<evidence type="ECO:0000313" key="11">
    <source>
        <dbReference type="EMBL" id="MBN9644444.1"/>
    </source>
</evidence>
<evidence type="ECO:0000256" key="6">
    <source>
        <dbReference type="ARBA" id="ARBA00022801"/>
    </source>
</evidence>
<sequence length="321" mass="33355">MTAAHPDRPAPCLHRFVDFPPSGPVTVTVAQPGPGVSTPGWRHRLLPVSPRGTILVGRDLSQLATMAALGMDDAVAAGAPGHPDALAGIIAGPGETHTAVWAAAVDNRCMRQLAETRKDLVEVGARDVFAAGDPAAGRAAARAVSLVRNKTLSGFDPATGQPVQWDGSGGRGTTAAGGECFARINPCVIGLVKKPGEDKILLGRNAVRSGYFSALAGYCEPGETLEQAFMREVFEESGVTITGIRYVSSQPWPDSGSLMVAFTAVADPSSTPRPVDGELAEVGWFSARQISSGRVPLPRPGSVARRMIDAFAAGELIIGDN</sequence>
<dbReference type="InterPro" id="IPR020084">
    <property type="entry name" value="NUDIX_hydrolase_CS"/>
</dbReference>
<comment type="cofactor">
    <cofactor evidence="2">
        <name>Zn(2+)</name>
        <dbReference type="ChEBI" id="CHEBI:29105"/>
    </cofactor>
</comment>
<comment type="similarity">
    <text evidence="3">Belongs to the Nudix hydrolase family. NudC subfamily.</text>
</comment>
<dbReference type="AlphaFoldDB" id="A0A939E104"/>
<protein>
    <recommendedName>
        <fullName evidence="4">NAD(+) diphosphatase</fullName>
        <ecNumber evidence="4">3.6.1.22</ecNumber>
    </recommendedName>
</protein>
<dbReference type="PROSITE" id="PS00893">
    <property type="entry name" value="NUDIX_BOX"/>
    <property type="match status" value="1"/>
</dbReference>
<dbReference type="GO" id="GO:0006742">
    <property type="term" value="P:NADP+ catabolic process"/>
    <property type="evidence" value="ECO:0007669"/>
    <property type="project" value="TreeGrafter"/>
</dbReference>
<dbReference type="InterPro" id="IPR049734">
    <property type="entry name" value="NudC-like_C"/>
</dbReference>
<dbReference type="PROSITE" id="PS51462">
    <property type="entry name" value="NUDIX"/>
    <property type="match status" value="1"/>
</dbReference>
<keyword evidence="7" id="KW-0460">Magnesium</keyword>
<keyword evidence="5" id="KW-0479">Metal-binding</keyword>
<keyword evidence="8" id="KW-0520">NAD</keyword>
<dbReference type="GO" id="GO:0005829">
    <property type="term" value="C:cytosol"/>
    <property type="evidence" value="ECO:0007669"/>
    <property type="project" value="TreeGrafter"/>
</dbReference>
<dbReference type="CDD" id="cd03429">
    <property type="entry name" value="NUDIX_NADH_pyrophosphatase_Nudt13"/>
    <property type="match status" value="1"/>
</dbReference>
<organism evidence="11 12">
    <name type="scientific">Corynebacterium mendelii</name>
    <dbReference type="NCBI Taxonomy" id="2765362"/>
    <lineage>
        <taxon>Bacteria</taxon>
        <taxon>Bacillati</taxon>
        <taxon>Actinomycetota</taxon>
        <taxon>Actinomycetes</taxon>
        <taxon>Mycobacteriales</taxon>
        <taxon>Corynebacteriaceae</taxon>
        <taxon>Corynebacterium</taxon>
    </lineage>
</organism>
<evidence type="ECO:0000256" key="2">
    <source>
        <dbReference type="ARBA" id="ARBA00001947"/>
    </source>
</evidence>
<dbReference type="GO" id="GO:0019677">
    <property type="term" value="P:NAD+ catabolic process"/>
    <property type="evidence" value="ECO:0007669"/>
    <property type="project" value="TreeGrafter"/>
</dbReference>
<evidence type="ECO:0000256" key="3">
    <source>
        <dbReference type="ARBA" id="ARBA00009595"/>
    </source>
</evidence>
<dbReference type="EC" id="3.6.1.22" evidence="4"/>
<dbReference type="PANTHER" id="PTHR42904">
    <property type="entry name" value="NUDIX HYDROLASE, NUDC SUBFAMILY"/>
    <property type="match status" value="1"/>
</dbReference>
<dbReference type="GO" id="GO:0046872">
    <property type="term" value="F:metal ion binding"/>
    <property type="evidence" value="ECO:0007669"/>
    <property type="project" value="UniProtKB-KW"/>
</dbReference>
<evidence type="ECO:0000256" key="7">
    <source>
        <dbReference type="ARBA" id="ARBA00022842"/>
    </source>
</evidence>
<reference evidence="11" key="1">
    <citation type="submission" date="2021-03" db="EMBL/GenBank/DDBJ databases">
        <authorList>
            <person name="Sun Q."/>
        </authorList>
    </citation>
    <scope>NUCLEOTIDE SEQUENCE</scope>
    <source>
        <strain evidence="11">CCM 8862</strain>
    </source>
</reference>
<dbReference type="InterPro" id="IPR015797">
    <property type="entry name" value="NUDIX_hydrolase-like_dom_sf"/>
</dbReference>
<dbReference type="InterPro" id="IPR050241">
    <property type="entry name" value="NAD-cap_RNA_hydrolase_NudC"/>
</dbReference>
<feature type="domain" description="Nudix hydrolase" evidence="10">
    <location>
        <begin position="182"/>
        <end position="309"/>
    </location>
</feature>
<dbReference type="EMBL" id="JAFLEQ010000014">
    <property type="protein sequence ID" value="MBN9644444.1"/>
    <property type="molecule type" value="Genomic_DNA"/>
</dbReference>
<comment type="catalytic activity">
    <reaction evidence="9">
        <text>a 5'-end NAD(+)-phospho-ribonucleoside in mRNA + H2O = a 5'-end phospho-adenosine-phospho-ribonucleoside in mRNA + beta-nicotinamide D-ribonucleotide + 2 H(+)</text>
        <dbReference type="Rhea" id="RHEA:60876"/>
        <dbReference type="Rhea" id="RHEA-COMP:15698"/>
        <dbReference type="Rhea" id="RHEA-COMP:15719"/>
        <dbReference type="ChEBI" id="CHEBI:14649"/>
        <dbReference type="ChEBI" id="CHEBI:15377"/>
        <dbReference type="ChEBI" id="CHEBI:15378"/>
        <dbReference type="ChEBI" id="CHEBI:144029"/>
        <dbReference type="ChEBI" id="CHEBI:144051"/>
    </reaction>
    <physiologicalReaction direction="left-to-right" evidence="9">
        <dbReference type="Rhea" id="RHEA:60877"/>
    </physiologicalReaction>
</comment>
<evidence type="ECO:0000259" key="10">
    <source>
        <dbReference type="PROSITE" id="PS51462"/>
    </source>
</evidence>
<evidence type="ECO:0000256" key="1">
    <source>
        <dbReference type="ARBA" id="ARBA00001946"/>
    </source>
</evidence>
<dbReference type="RefSeq" id="WP_207278936.1">
    <property type="nucleotide sequence ID" value="NZ_JAFLEQ010000014.1"/>
</dbReference>
<dbReference type="GO" id="GO:0035529">
    <property type="term" value="F:NADH pyrophosphatase activity"/>
    <property type="evidence" value="ECO:0007669"/>
    <property type="project" value="TreeGrafter"/>
</dbReference>
<evidence type="ECO:0000256" key="9">
    <source>
        <dbReference type="ARBA" id="ARBA00023679"/>
    </source>
</evidence>
<evidence type="ECO:0000313" key="12">
    <source>
        <dbReference type="Proteomes" id="UP000664332"/>
    </source>
</evidence>
<comment type="cofactor">
    <cofactor evidence="1">
        <name>Mg(2+)</name>
        <dbReference type="ChEBI" id="CHEBI:18420"/>
    </cofactor>
</comment>
<dbReference type="Proteomes" id="UP000664332">
    <property type="component" value="Unassembled WGS sequence"/>
</dbReference>
<evidence type="ECO:0000256" key="8">
    <source>
        <dbReference type="ARBA" id="ARBA00023027"/>
    </source>
</evidence>
<dbReference type="InterPro" id="IPR000086">
    <property type="entry name" value="NUDIX_hydrolase_dom"/>
</dbReference>
<dbReference type="Gene3D" id="3.90.79.10">
    <property type="entry name" value="Nucleoside Triphosphate Pyrophosphohydrolase"/>
    <property type="match status" value="1"/>
</dbReference>
<dbReference type="Pfam" id="PF00293">
    <property type="entry name" value="NUDIX"/>
    <property type="match status" value="1"/>
</dbReference>
<evidence type="ECO:0000256" key="5">
    <source>
        <dbReference type="ARBA" id="ARBA00022723"/>
    </source>
</evidence>